<keyword evidence="2" id="KW-1185">Reference proteome</keyword>
<comment type="caution">
    <text evidence="1">The sequence shown here is derived from an EMBL/GenBank/DDBJ whole genome shotgun (WGS) entry which is preliminary data.</text>
</comment>
<evidence type="ECO:0000313" key="2">
    <source>
        <dbReference type="Proteomes" id="UP000034245"/>
    </source>
</evidence>
<protein>
    <submittedName>
        <fullName evidence="1">Uncharacterized protein</fullName>
    </submittedName>
</protein>
<dbReference type="Proteomes" id="UP000034245">
    <property type="component" value="Unassembled WGS sequence"/>
</dbReference>
<dbReference type="EMBL" id="LAYQ01000008">
    <property type="protein sequence ID" value="KKO80631.1"/>
    <property type="molecule type" value="Genomic_DNA"/>
</dbReference>
<proteinExistence type="predicted"/>
<evidence type="ECO:0000313" key="1">
    <source>
        <dbReference type="EMBL" id="KKO80631.1"/>
    </source>
</evidence>
<organism evidence="1 2">
    <name type="scientific">Corynebacterium minutissimum</name>
    <dbReference type="NCBI Taxonomy" id="38301"/>
    <lineage>
        <taxon>Bacteria</taxon>
        <taxon>Bacillati</taxon>
        <taxon>Actinomycetota</taxon>
        <taxon>Actinomycetes</taxon>
        <taxon>Mycobacteriales</taxon>
        <taxon>Corynebacteriaceae</taxon>
        <taxon>Corynebacterium</taxon>
    </lineage>
</organism>
<accession>A0ACC4UC91</accession>
<name>A0ACC4UC91_9CORY</name>
<gene>
    <name evidence="1" type="ORF">WU87_03210</name>
</gene>
<reference evidence="1" key="1">
    <citation type="submission" date="2015-04" db="EMBL/GenBank/DDBJ databases">
        <title>Draft Genome Sequences of Three Species of Emerging Human-Pathogenic Corynebacteria.</title>
        <authorList>
            <person name="Pacheco L.G."/>
            <person name="Mattos-Guaraldi A.L."/>
            <person name="Santos C.S."/>
            <person name="Veras A.O."/>
            <person name="Guimaraes L.C."/>
            <person name="Abreu V."/>
            <person name="Pereira F.L."/>
            <person name="Soares S.C."/>
            <person name="Dorella F.A."/>
            <person name="Carvalho A.F."/>
            <person name="Leal C.G."/>
            <person name="Figueiredo H.C."/>
            <person name="Ramos J.N."/>
            <person name="Vieira V."/>
            <person name="Farfour E."/>
            <person name="Guiso N."/>
            <person name="Hirata R.Jr."/>
            <person name="Ramos R.T."/>
            <person name="Azevedo V."/>
            <person name="Silva A."/>
        </authorList>
    </citation>
    <scope>NUCLEOTIDE SEQUENCE</scope>
    <source>
        <strain evidence="1">1941</strain>
    </source>
</reference>
<sequence>MLFARFIAGYMRQIRSVDVFCEVQALCATEPKITALIEAINVPADMAQLFGQDVADVMNGDATPADLFDTYGWDAPNREHAIELVANVATTIRLNR</sequence>